<feature type="signal peptide" evidence="3">
    <location>
        <begin position="1"/>
        <end position="15"/>
    </location>
</feature>
<dbReference type="KEGG" id="tnl:113502588"/>
<organism evidence="4 5">
    <name type="scientific">Trichoplusia ni</name>
    <name type="common">Cabbage looper</name>
    <dbReference type="NCBI Taxonomy" id="7111"/>
    <lineage>
        <taxon>Eukaryota</taxon>
        <taxon>Metazoa</taxon>
        <taxon>Ecdysozoa</taxon>
        <taxon>Arthropoda</taxon>
        <taxon>Hexapoda</taxon>
        <taxon>Insecta</taxon>
        <taxon>Pterygota</taxon>
        <taxon>Neoptera</taxon>
        <taxon>Endopterygota</taxon>
        <taxon>Lepidoptera</taxon>
        <taxon>Glossata</taxon>
        <taxon>Ditrysia</taxon>
        <taxon>Noctuoidea</taxon>
        <taxon>Noctuidae</taxon>
        <taxon>Plusiinae</taxon>
        <taxon>Trichoplusia</taxon>
    </lineage>
</organism>
<keyword evidence="2" id="KW-0479">Metal-binding</keyword>
<dbReference type="Proteomes" id="UP000322000">
    <property type="component" value="Chromosome 17"/>
</dbReference>
<dbReference type="PROSITE" id="PS50292">
    <property type="entry name" value="PEROXIDASE_3"/>
    <property type="match status" value="1"/>
</dbReference>
<gene>
    <name evidence="5" type="primary">LOC113502588</name>
</gene>
<feature type="chain" id="PRO_5028903669" evidence="3">
    <location>
        <begin position="16"/>
        <end position="633"/>
    </location>
</feature>
<keyword evidence="4" id="KW-1185">Reference proteome</keyword>
<protein>
    <submittedName>
        <fullName evidence="5">Peroxidase-like</fullName>
    </submittedName>
</protein>
<dbReference type="PRINTS" id="PR00457">
    <property type="entry name" value="ANPEROXIDASE"/>
</dbReference>
<dbReference type="InterPro" id="IPR019791">
    <property type="entry name" value="Haem_peroxidase_animal"/>
</dbReference>
<dbReference type="Gene3D" id="1.10.640.10">
    <property type="entry name" value="Haem peroxidase domain superfamily, animal type"/>
    <property type="match status" value="1"/>
</dbReference>
<keyword evidence="1" id="KW-0560">Oxidoreductase</keyword>
<dbReference type="PANTHER" id="PTHR11475:SF86">
    <property type="entry name" value="PEROXIDASE"/>
    <property type="match status" value="1"/>
</dbReference>
<reference evidence="5" key="1">
    <citation type="submission" date="2025-08" db="UniProtKB">
        <authorList>
            <consortium name="RefSeq"/>
        </authorList>
    </citation>
    <scope>IDENTIFICATION</scope>
</reference>
<keyword evidence="2" id="KW-0349">Heme</keyword>
<dbReference type="GeneID" id="113502588"/>
<name>A0A7E5WI30_TRINI</name>
<dbReference type="InParanoid" id="A0A7E5WI30"/>
<dbReference type="RefSeq" id="XP_026740007.1">
    <property type="nucleotide sequence ID" value="XM_026884206.1"/>
</dbReference>
<feature type="binding site" description="axial binding residue" evidence="2">
    <location>
        <position position="382"/>
    </location>
    <ligand>
        <name>heme b</name>
        <dbReference type="ChEBI" id="CHEBI:60344"/>
    </ligand>
    <ligandPart>
        <name>Fe</name>
        <dbReference type="ChEBI" id="CHEBI:18248"/>
    </ligandPart>
</feature>
<dbReference type="GO" id="GO:0046872">
    <property type="term" value="F:metal ion binding"/>
    <property type="evidence" value="ECO:0007669"/>
    <property type="project" value="UniProtKB-KW"/>
</dbReference>
<proteinExistence type="predicted"/>
<dbReference type="InterPro" id="IPR037120">
    <property type="entry name" value="Haem_peroxidase_sf_animal"/>
</dbReference>
<keyword evidence="3" id="KW-0732">Signal</keyword>
<evidence type="ECO:0000256" key="1">
    <source>
        <dbReference type="ARBA" id="ARBA00022559"/>
    </source>
</evidence>
<accession>A0A7E5WI30</accession>
<dbReference type="InterPro" id="IPR010255">
    <property type="entry name" value="Haem_peroxidase_sf"/>
</dbReference>
<evidence type="ECO:0000313" key="5">
    <source>
        <dbReference type="RefSeq" id="XP_026740007.1"/>
    </source>
</evidence>
<evidence type="ECO:0000256" key="2">
    <source>
        <dbReference type="PIRSR" id="PIRSR619791-2"/>
    </source>
</evidence>
<dbReference type="OrthoDB" id="823504at2759"/>
<evidence type="ECO:0000313" key="4">
    <source>
        <dbReference type="Proteomes" id="UP000322000"/>
    </source>
</evidence>
<evidence type="ECO:0000256" key="3">
    <source>
        <dbReference type="SAM" id="SignalP"/>
    </source>
</evidence>
<keyword evidence="2" id="KW-0408">Iron</keyword>
<dbReference type="PANTHER" id="PTHR11475">
    <property type="entry name" value="OXIDASE/PEROXIDASE"/>
    <property type="match status" value="1"/>
</dbReference>
<keyword evidence="1" id="KW-0575">Peroxidase</keyword>
<sequence length="633" mass="72233">MLLIYFISVFCGVRAAIYYDSYSGSTITAERVKQHDKANTTFWCVNEIEPCDPNEGRRVDGSCNNLQYPSRGASHTPFARALPPVFSANFEPKKAADGSDLPLARFLRTSLVSVGRIPSQMFTALAIHDFVFMSADIVSLHDTVNYIVWKPYCCAERGKTDYMCVPNQIPPDDPVHRFSGQRCLNMTRPETFQTIGCIKNNTSPERIVSSTPLLDLSVIYGNALQSLLRRGRLFEGGMLKFEEENGRIWPPKYPTNGHLICLSNQRPQETRCHLMPEDGGNTLGGINLMSIWFWRHHNFIAKNLAAVNPCWTDDKLFETARDINIAVALQIYYYELLPVFFGYDNMVKDGVITPTGGFRDVYDPNVMPQVSLEYPFVLRWVHTIQNGLIKMYDKDGYYMKQVPVVNLTLRTGYFALDDNLDLMTQGSFRQGSDNVDYTADFDITEIGLGPQQYLSDLMTSDLAKNRLFGFQPYVKYREFCFGNKVKSFDDLHGSIDPERIEILKDVYKSVEDIDLLAAIWVEKPLRGGYAPPTFYCLVIDQLRRNMVSDRHWYERPNRPNAFTAAQLAEIRKATIARLLCDVGDTVTRIQPRAFLKAGYNNQMCNCNEINGINYAAWKDATCEVESFWSKFVY</sequence>
<dbReference type="GO" id="GO:0004601">
    <property type="term" value="F:peroxidase activity"/>
    <property type="evidence" value="ECO:0007669"/>
    <property type="project" value="UniProtKB-KW"/>
</dbReference>
<dbReference type="SUPFAM" id="SSF48113">
    <property type="entry name" value="Heme-dependent peroxidases"/>
    <property type="match status" value="1"/>
</dbReference>
<dbReference type="GO" id="GO:0006979">
    <property type="term" value="P:response to oxidative stress"/>
    <property type="evidence" value="ECO:0007669"/>
    <property type="project" value="InterPro"/>
</dbReference>
<dbReference type="AlphaFoldDB" id="A0A7E5WI30"/>
<dbReference type="Pfam" id="PF03098">
    <property type="entry name" value="An_peroxidase"/>
    <property type="match status" value="1"/>
</dbReference>
<dbReference type="GO" id="GO:0020037">
    <property type="term" value="F:heme binding"/>
    <property type="evidence" value="ECO:0007669"/>
    <property type="project" value="InterPro"/>
</dbReference>